<dbReference type="PANTHER" id="PTHR34009:SF2">
    <property type="entry name" value="PROTEIN STAR"/>
    <property type="match status" value="1"/>
</dbReference>
<proteinExistence type="predicted"/>
<dbReference type="InterPro" id="IPR006342">
    <property type="entry name" value="FkbM_mtfrase"/>
</dbReference>
<dbReference type="Pfam" id="PF05050">
    <property type="entry name" value="Methyltransf_21"/>
    <property type="match status" value="1"/>
</dbReference>
<feature type="domain" description="Methyltransferase FkbM" evidence="1">
    <location>
        <begin position="99"/>
        <end position="276"/>
    </location>
</feature>
<name>A0AAV2QSH6_MEGNR</name>
<organism evidence="2 3">
    <name type="scientific">Meganyctiphanes norvegica</name>
    <name type="common">Northern krill</name>
    <name type="synonym">Thysanopoda norvegica</name>
    <dbReference type="NCBI Taxonomy" id="48144"/>
    <lineage>
        <taxon>Eukaryota</taxon>
        <taxon>Metazoa</taxon>
        <taxon>Ecdysozoa</taxon>
        <taxon>Arthropoda</taxon>
        <taxon>Crustacea</taxon>
        <taxon>Multicrustacea</taxon>
        <taxon>Malacostraca</taxon>
        <taxon>Eumalacostraca</taxon>
        <taxon>Eucarida</taxon>
        <taxon>Euphausiacea</taxon>
        <taxon>Euphausiidae</taxon>
        <taxon>Meganyctiphanes</taxon>
    </lineage>
</organism>
<dbReference type="AlphaFoldDB" id="A0AAV2QSH6"/>
<dbReference type="GO" id="GO:0016197">
    <property type="term" value="P:endosomal transport"/>
    <property type="evidence" value="ECO:0007669"/>
    <property type="project" value="TreeGrafter"/>
</dbReference>
<evidence type="ECO:0000313" key="3">
    <source>
        <dbReference type="Proteomes" id="UP001497623"/>
    </source>
</evidence>
<sequence length="311" mass="35943">VYSLTILDFGNQEEQLMLKLLGSPQDPLEQDDPFLLDYVRDRVLEEPSHGEYNLMVSDKSPAGKKYNEYRTDGVSSWVFINKTLDKLFAGIHNGFFVEAGALDGEYTSNSLELERQGWSGLLVEVDQDMVVKLKEKKRKAWSAHACLATKPYPHVATLMKMSKRKSDNQMGSVEIKALSALSDTRDIERRQKYGDQHYVTVQCYPVYTLLKALGVSKVDFISLDVEDVEVSVLENFPFEKMQVDVWAVEHRHPDAHVFEFIGEDPQFIKWFSTKGYSMYKYYKNDYIFIRKGSNVHKRAFKNNKSIHKLKL</sequence>
<gene>
    <name evidence="2" type="ORF">MNOR_LOCUS16387</name>
</gene>
<dbReference type="PANTHER" id="PTHR34009">
    <property type="entry name" value="PROTEIN STAR"/>
    <property type="match status" value="1"/>
</dbReference>
<keyword evidence="3" id="KW-1185">Reference proteome</keyword>
<reference evidence="2 3" key="1">
    <citation type="submission" date="2024-05" db="EMBL/GenBank/DDBJ databases">
        <authorList>
            <person name="Wallberg A."/>
        </authorList>
    </citation>
    <scope>NUCLEOTIDE SEQUENCE [LARGE SCALE GENOMIC DNA]</scope>
</reference>
<comment type="caution">
    <text evidence="2">The sequence shown here is derived from an EMBL/GenBank/DDBJ whole genome shotgun (WGS) entry which is preliminary data.</text>
</comment>
<evidence type="ECO:0000259" key="1">
    <source>
        <dbReference type="Pfam" id="PF05050"/>
    </source>
</evidence>
<dbReference type="GO" id="GO:0005886">
    <property type="term" value="C:plasma membrane"/>
    <property type="evidence" value="ECO:0007669"/>
    <property type="project" value="TreeGrafter"/>
</dbReference>
<accession>A0AAV2QSH6</accession>
<dbReference type="EMBL" id="CAXKWB010010739">
    <property type="protein sequence ID" value="CAL4099053.1"/>
    <property type="molecule type" value="Genomic_DNA"/>
</dbReference>
<dbReference type="GO" id="GO:0005789">
    <property type="term" value="C:endoplasmic reticulum membrane"/>
    <property type="evidence" value="ECO:0007669"/>
    <property type="project" value="TreeGrafter"/>
</dbReference>
<dbReference type="Gene3D" id="3.40.50.150">
    <property type="entry name" value="Vaccinia Virus protein VP39"/>
    <property type="match status" value="1"/>
</dbReference>
<dbReference type="Proteomes" id="UP001497623">
    <property type="component" value="Unassembled WGS sequence"/>
</dbReference>
<evidence type="ECO:0000313" key="2">
    <source>
        <dbReference type="EMBL" id="CAL4099053.1"/>
    </source>
</evidence>
<feature type="non-terminal residue" evidence="2">
    <location>
        <position position="1"/>
    </location>
</feature>
<dbReference type="InterPro" id="IPR029063">
    <property type="entry name" value="SAM-dependent_MTases_sf"/>
</dbReference>
<protein>
    <recommendedName>
        <fullName evidence="1">Methyltransferase FkbM domain-containing protein</fullName>
    </recommendedName>
</protein>
<dbReference type="GO" id="GO:0005794">
    <property type="term" value="C:Golgi apparatus"/>
    <property type="evidence" value="ECO:0007669"/>
    <property type="project" value="TreeGrafter"/>
</dbReference>
<dbReference type="GO" id="GO:0006888">
    <property type="term" value="P:endoplasmic reticulum to Golgi vesicle-mediated transport"/>
    <property type="evidence" value="ECO:0007669"/>
    <property type="project" value="TreeGrafter"/>
</dbReference>
<dbReference type="GO" id="GO:0031902">
    <property type="term" value="C:late endosome membrane"/>
    <property type="evidence" value="ECO:0007669"/>
    <property type="project" value="TreeGrafter"/>
</dbReference>
<dbReference type="InterPro" id="IPR053202">
    <property type="entry name" value="EGF_Rcpt_Signaling_Reg"/>
</dbReference>